<protein>
    <submittedName>
        <fullName evidence="2">Uncharacterized protein</fullName>
    </submittedName>
</protein>
<dbReference type="Proteomes" id="UP000054477">
    <property type="component" value="Unassembled WGS sequence"/>
</dbReference>
<feature type="region of interest" description="Disordered" evidence="1">
    <location>
        <begin position="534"/>
        <end position="750"/>
    </location>
</feature>
<feature type="region of interest" description="Disordered" evidence="1">
    <location>
        <begin position="499"/>
        <end position="518"/>
    </location>
</feature>
<gene>
    <name evidence="2" type="ORF">K443DRAFT_592493</name>
</gene>
<evidence type="ECO:0000313" key="3">
    <source>
        <dbReference type="Proteomes" id="UP000054477"/>
    </source>
</evidence>
<feature type="compositionally biased region" description="Low complexity" evidence="1">
    <location>
        <begin position="322"/>
        <end position="333"/>
    </location>
</feature>
<feature type="compositionally biased region" description="Acidic residues" evidence="1">
    <location>
        <begin position="259"/>
        <end position="273"/>
    </location>
</feature>
<organism evidence="2 3">
    <name type="scientific">Laccaria amethystina LaAM-08-1</name>
    <dbReference type="NCBI Taxonomy" id="1095629"/>
    <lineage>
        <taxon>Eukaryota</taxon>
        <taxon>Fungi</taxon>
        <taxon>Dikarya</taxon>
        <taxon>Basidiomycota</taxon>
        <taxon>Agaricomycotina</taxon>
        <taxon>Agaricomycetes</taxon>
        <taxon>Agaricomycetidae</taxon>
        <taxon>Agaricales</taxon>
        <taxon>Agaricineae</taxon>
        <taxon>Hydnangiaceae</taxon>
        <taxon>Laccaria</taxon>
    </lineage>
</organism>
<dbReference type="STRING" id="1095629.A0A0C9XYK7"/>
<dbReference type="OrthoDB" id="3268221at2759"/>
<keyword evidence="3" id="KW-1185">Reference proteome</keyword>
<dbReference type="AlphaFoldDB" id="A0A0C9XYK7"/>
<sequence length="872" mass="96364">MEEYKTYNDGDVRKKLRTPTMSAAKALEQLVADELSSSSRSSTSSRRHHPEHLSKPNLPEHKLHSTPPPFKKRRNTLPHNAFPGLDALRDHLNRRQDPADSSPTDSHPRHTRSNPSGDSISTLLILTNDRLTQETSRADAAERHARQLLTHLRTAHDAKARLGQDLLKVKTELGLYKAQLDVAQKEIFRAQEIVESVERQRVVAEHQAMKDRERARKLIEEKAVSEALAEGRQMGFQEGLERGRMMALSDERRRRRVEEEIENESVDAGDDERFEVVPSSPQSFASPQPPLNRSPSVMERVPSAPERARPPGLEPREPSVTRSGRAASAATMSRSRRRSSPTPVQHHHVPDTARFAPSLPRPSVVSPVPMRVPSTQPQPIPEHLSSQHNPALARSPEEINVDPRAPSVLSGAPSFVDLNDPTAIRPISVRNRSPSISHRSIVLPPDGYIPTLGENNSILLPPPHELSNPIPPIGAEINQPEERQREAATIIRDYAYPGSMKHGTVGSQGNTRDDDVGTVFGSMIRGKVPTISTVSMGSTHISQLDLVSPPRGKGKEKSNRARRGSKSRDRESESLGRGGRTRARTQPEQIVEEWRSHNSDILRSLTPSSPSPAPKQQKSATSNSVYAGSMRKKSGHTLIERPKTAEPTNAVPRSPRMSASSRLQKHDLPPLPTFGTDRDGASVERFNRGRDAAPRSPPRREPPRTITAPERAFSPRNWLRSNSQREVANATVPNIDVESPSVSPASAPRESVVDPVLLSTEHANRPMTPPLPPLPPPREPTNHIYSGMYSNQTPLQIHAVLHDNNFPPGFVPLSPIPTTSNFIPHRSPPIHTYEPFIPPPVIMNSAAQKRSTGFDSVSPAPLNRPISLFSDV</sequence>
<feature type="compositionally biased region" description="Polar residues" evidence="1">
    <location>
        <begin position="113"/>
        <end position="122"/>
    </location>
</feature>
<dbReference type="EMBL" id="KN838616">
    <property type="protein sequence ID" value="KIK00908.1"/>
    <property type="molecule type" value="Genomic_DNA"/>
</dbReference>
<feature type="compositionally biased region" description="Basic and acidic residues" evidence="1">
    <location>
        <begin position="240"/>
        <end position="258"/>
    </location>
</feature>
<accession>A0A0C9XYK7</accession>
<proteinExistence type="predicted"/>
<feature type="compositionally biased region" description="Basic and acidic residues" evidence="1">
    <location>
        <begin position="87"/>
        <end position="98"/>
    </location>
</feature>
<feature type="compositionally biased region" description="Basic and acidic residues" evidence="1">
    <location>
        <begin position="306"/>
        <end position="319"/>
    </location>
</feature>
<reference evidence="3" key="2">
    <citation type="submission" date="2015-01" db="EMBL/GenBank/DDBJ databases">
        <title>Evolutionary Origins and Diversification of the Mycorrhizal Mutualists.</title>
        <authorList>
            <consortium name="DOE Joint Genome Institute"/>
            <consortium name="Mycorrhizal Genomics Consortium"/>
            <person name="Kohler A."/>
            <person name="Kuo A."/>
            <person name="Nagy L.G."/>
            <person name="Floudas D."/>
            <person name="Copeland A."/>
            <person name="Barry K.W."/>
            <person name="Cichocki N."/>
            <person name="Veneault-Fourrey C."/>
            <person name="LaButti K."/>
            <person name="Lindquist E.A."/>
            <person name="Lipzen A."/>
            <person name="Lundell T."/>
            <person name="Morin E."/>
            <person name="Murat C."/>
            <person name="Riley R."/>
            <person name="Ohm R."/>
            <person name="Sun H."/>
            <person name="Tunlid A."/>
            <person name="Henrissat B."/>
            <person name="Grigoriev I.V."/>
            <person name="Hibbett D.S."/>
            <person name="Martin F."/>
        </authorList>
    </citation>
    <scope>NUCLEOTIDE SEQUENCE [LARGE SCALE GENOMIC DNA]</scope>
    <source>
        <strain evidence="3">LaAM-08-1</strain>
    </source>
</reference>
<dbReference type="HOGENOM" id="CLU_329301_0_0_1"/>
<feature type="region of interest" description="Disordered" evidence="1">
    <location>
        <begin position="28"/>
        <end position="122"/>
    </location>
</feature>
<reference evidence="2 3" key="1">
    <citation type="submission" date="2014-04" db="EMBL/GenBank/DDBJ databases">
        <authorList>
            <consortium name="DOE Joint Genome Institute"/>
            <person name="Kuo A."/>
            <person name="Kohler A."/>
            <person name="Nagy L.G."/>
            <person name="Floudas D."/>
            <person name="Copeland A."/>
            <person name="Barry K.W."/>
            <person name="Cichocki N."/>
            <person name="Veneault-Fourrey C."/>
            <person name="LaButti K."/>
            <person name="Lindquist E.A."/>
            <person name="Lipzen A."/>
            <person name="Lundell T."/>
            <person name="Morin E."/>
            <person name="Murat C."/>
            <person name="Sun H."/>
            <person name="Tunlid A."/>
            <person name="Henrissat B."/>
            <person name="Grigoriev I.V."/>
            <person name="Hibbett D.S."/>
            <person name="Martin F."/>
            <person name="Nordberg H.P."/>
            <person name="Cantor M.N."/>
            <person name="Hua S.X."/>
        </authorList>
    </citation>
    <scope>NUCLEOTIDE SEQUENCE [LARGE SCALE GENOMIC DNA]</scope>
    <source>
        <strain evidence="2 3">LaAM-08-1</strain>
    </source>
</reference>
<evidence type="ECO:0000256" key="1">
    <source>
        <dbReference type="SAM" id="MobiDB-lite"/>
    </source>
</evidence>
<feature type="compositionally biased region" description="Low complexity" evidence="1">
    <location>
        <begin position="357"/>
        <end position="374"/>
    </location>
</feature>
<feature type="compositionally biased region" description="Low complexity" evidence="1">
    <location>
        <begin position="737"/>
        <end position="750"/>
    </location>
</feature>
<feature type="compositionally biased region" description="Basic and acidic residues" evidence="1">
    <location>
        <begin position="676"/>
        <end position="703"/>
    </location>
</feature>
<name>A0A0C9XYK7_9AGAR</name>
<evidence type="ECO:0000313" key="2">
    <source>
        <dbReference type="EMBL" id="KIK00908.1"/>
    </source>
</evidence>
<feature type="region of interest" description="Disordered" evidence="1">
    <location>
        <begin position="240"/>
        <end position="388"/>
    </location>
</feature>
<feature type="compositionally biased region" description="Basic and acidic residues" evidence="1">
    <location>
        <begin position="51"/>
        <end position="63"/>
    </location>
</feature>